<evidence type="ECO:0000313" key="2">
    <source>
        <dbReference type="Proteomes" id="UP000247973"/>
    </source>
</evidence>
<organism evidence="1 2">
    <name type="scientific">Dysgonomonas alginatilytica</name>
    <dbReference type="NCBI Taxonomy" id="1605892"/>
    <lineage>
        <taxon>Bacteria</taxon>
        <taxon>Pseudomonadati</taxon>
        <taxon>Bacteroidota</taxon>
        <taxon>Bacteroidia</taxon>
        <taxon>Bacteroidales</taxon>
        <taxon>Dysgonomonadaceae</taxon>
        <taxon>Dysgonomonas</taxon>
    </lineage>
</organism>
<sequence>METEKLRQSRLLKNQTIKIMKVNQLFNSNEAVVLEDVLGGGKLTVKAGKGDYYIEVSYEF</sequence>
<dbReference type="EMBL" id="QICL01000037">
    <property type="protein sequence ID" value="PXV59342.1"/>
    <property type="molecule type" value="Genomic_DNA"/>
</dbReference>
<proteinExistence type="predicted"/>
<name>A0A2V3PIB3_9BACT</name>
<accession>A0A2V3PIB3</accession>
<evidence type="ECO:0000313" key="1">
    <source>
        <dbReference type="EMBL" id="PXV59342.1"/>
    </source>
</evidence>
<gene>
    <name evidence="1" type="ORF">CLV62_1378</name>
</gene>
<dbReference type="Proteomes" id="UP000247973">
    <property type="component" value="Unassembled WGS sequence"/>
</dbReference>
<keyword evidence="2" id="KW-1185">Reference proteome</keyword>
<comment type="caution">
    <text evidence="1">The sequence shown here is derived from an EMBL/GenBank/DDBJ whole genome shotgun (WGS) entry which is preliminary data.</text>
</comment>
<reference evidence="1 2" key="1">
    <citation type="submission" date="2018-03" db="EMBL/GenBank/DDBJ databases">
        <title>Genomic Encyclopedia of Archaeal and Bacterial Type Strains, Phase II (KMG-II): from individual species to whole genera.</title>
        <authorList>
            <person name="Goeker M."/>
        </authorList>
    </citation>
    <scope>NUCLEOTIDE SEQUENCE [LARGE SCALE GENOMIC DNA]</scope>
    <source>
        <strain evidence="1 2">DSM 100214</strain>
    </source>
</reference>
<protein>
    <submittedName>
        <fullName evidence="1">Uncharacterized protein</fullName>
    </submittedName>
</protein>
<dbReference type="AlphaFoldDB" id="A0A2V3PIB3"/>